<gene>
    <name evidence="3" type="ORF">GCM10025868_02770</name>
</gene>
<feature type="compositionally biased region" description="Low complexity" evidence="1">
    <location>
        <begin position="455"/>
        <end position="471"/>
    </location>
</feature>
<dbReference type="PROSITE" id="PS51194">
    <property type="entry name" value="HELICASE_CTER"/>
    <property type="match status" value="1"/>
</dbReference>
<feature type="region of interest" description="Disordered" evidence="1">
    <location>
        <begin position="237"/>
        <end position="369"/>
    </location>
</feature>
<evidence type="ECO:0000259" key="2">
    <source>
        <dbReference type="PROSITE" id="PS51194"/>
    </source>
</evidence>
<dbReference type="CDD" id="cd18790">
    <property type="entry name" value="SF2_C_UvrB"/>
    <property type="match status" value="1"/>
</dbReference>
<evidence type="ECO:0000313" key="3">
    <source>
        <dbReference type="EMBL" id="GMA85027.1"/>
    </source>
</evidence>
<organism evidence="3 4">
    <name type="scientific">Angustibacter aerolatus</name>
    <dbReference type="NCBI Taxonomy" id="1162965"/>
    <lineage>
        <taxon>Bacteria</taxon>
        <taxon>Bacillati</taxon>
        <taxon>Actinomycetota</taxon>
        <taxon>Actinomycetes</taxon>
        <taxon>Kineosporiales</taxon>
        <taxon>Kineosporiaceae</taxon>
    </lineage>
</organism>
<dbReference type="Pfam" id="PF00271">
    <property type="entry name" value="Helicase_C"/>
    <property type="match status" value="1"/>
</dbReference>
<sequence length="536" mass="57505">MVVKPTKGQIDDLLHEIGERSKRNERVLVTTLTKKMSEDLTDYLLEHGVRVRYLHSEVDTLRRVGCCASLRMGEFDVLVGINLLREGLDLPEVSLVSILDADKEGFLRSATSLIQTIGRAARNVSGQVHMYADTVTPSMASAIDETNRRREKQVAYNTEHGIEPTALRKKIGDITDLINREAADTEALLGGSGRQQSRGKAPVPGLSSRAGHGTHEPRLADLPAADLADLIQHLTDQMKGAAAEPQFEPGRAAARRDRRPEEGACAACSRPGTPRPGAWSAAAARGRGGRAGRAGRDQPSRAHHQHPGGARRRGARRRPRLGPGRAWRRSPCSCSSAGSGSPPASRRTPITTTCCGTRRSAPNRGTPRLARCRRSRPTASSLVEALGPSWPADLLTVFADVGEAPGDVVPWCEPVELVVHDGHAPGHAAVWSPERRVLLAGDLLSDVEPAAAAVARRPAGLPRRPRPAGTRRGSGRGAGAGPRAPDVRALTRLDADRRYLDDLLAGRDPADPRRANPGMAAVHDRVAALARELIGR</sequence>
<proteinExistence type="predicted"/>
<dbReference type="Pfam" id="PF12344">
    <property type="entry name" value="UvrB"/>
    <property type="match status" value="1"/>
</dbReference>
<protein>
    <recommendedName>
        <fullName evidence="2">Helicase C-terminal domain-containing protein</fullName>
    </recommendedName>
</protein>
<dbReference type="InterPro" id="IPR001650">
    <property type="entry name" value="Helicase_C-like"/>
</dbReference>
<feature type="compositionally biased region" description="Basic residues" evidence="1">
    <location>
        <begin position="301"/>
        <end position="320"/>
    </location>
</feature>
<dbReference type="PANTHER" id="PTHR24029:SF0">
    <property type="entry name" value="UVRABC SYSTEM PROTEIN B"/>
    <property type="match status" value="1"/>
</dbReference>
<keyword evidence="4" id="KW-1185">Reference proteome</keyword>
<dbReference type="Gene3D" id="3.60.15.10">
    <property type="entry name" value="Ribonuclease Z/Hydroxyacylglutathione hydrolase-like"/>
    <property type="match status" value="1"/>
</dbReference>
<dbReference type="SUPFAM" id="SSF56281">
    <property type="entry name" value="Metallo-hydrolase/oxidoreductase"/>
    <property type="match status" value="1"/>
</dbReference>
<dbReference type="InterPro" id="IPR004807">
    <property type="entry name" value="UvrB"/>
</dbReference>
<evidence type="ECO:0000256" key="1">
    <source>
        <dbReference type="SAM" id="MobiDB-lite"/>
    </source>
</evidence>
<dbReference type="SMART" id="SM00490">
    <property type="entry name" value="HELICc"/>
    <property type="match status" value="1"/>
</dbReference>
<comment type="caution">
    <text evidence="3">The sequence shown here is derived from an EMBL/GenBank/DDBJ whole genome shotgun (WGS) entry which is preliminary data.</text>
</comment>
<evidence type="ECO:0000313" key="4">
    <source>
        <dbReference type="Proteomes" id="UP001157017"/>
    </source>
</evidence>
<accession>A0ABQ6JB56</accession>
<dbReference type="PANTHER" id="PTHR24029">
    <property type="entry name" value="UVRABC SYSTEM PROTEIN B"/>
    <property type="match status" value="1"/>
</dbReference>
<dbReference type="SUPFAM" id="SSF52540">
    <property type="entry name" value="P-loop containing nucleoside triphosphate hydrolases"/>
    <property type="match status" value="1"/>
</dbReference>
<feature type="domain" description="Helicase C-terminal" evidence="2">
    <location>
        <begin position="9"/>
        <end position="171"/>
    </location>
</feature>
<feature type="region of interest" description="Disordered" evidence="1">
    <location>
        <begin position="186"/>
        <end position="217"/>
    </location>
</feature>
<dbReference type="InterPro" id="IPR036866">
    <property type="entry name" value="RibonucZ/Hydroxyglut_hydro"/>
</dbReference>
<reference evidence="4" key="1">
    <citation type="journal article" date="2019" name="Int. J. Syst. Evol. Microbiol.">
        <title>The Global Catalogue of Microorganisms (GCM) 10K type strain sequencing project: providing services to taxonomists for standard genome sequencing and annotation.</title>
        <authorList>
            <consortium name="The Broad Institute Genomics Platform"/>
            <consortium name="The Broad Institute Genome Sequencing Center for Infectious Disease"/>
            <person name="Wu L."/>
            <person name="Ma J."/>
        </authorList>
    </citation>
    <scope>NUCLEOTIDE SEQUENCE [LARGE SCALE GENOMIC DNA]</scope>
    <source>
        <strain evidence="4">NBRC 108730</strain>
    </source>
</reference>
<dbReference type="Proteomes" id="UP001157017">
    <property type="component" value="Unassembled WGS sequence"/>
</dbReference>
<feature type="compositionally biased region" description="Low complexity" evidence="1">
    <location>
        <begin position="321"/>
        <end position="347"/>
    </location>
</feature>
<dbReference type="Gene3D" id="3.40.50.300">
    <property type="entry name" value="P-loop containing nucleotide triphosphate hydrolases"/>
    <property type="match status" value="1"/>
</dbReference>
<feature type="region of interest" description="Disordered" evidence="1">
    <location>
        <begin position="455"/>
        <end position="488"/>
    </location>
</feature>
<dbReference type="EMBL" id="BSUZ01000001">
    <property type="protein sequence ID" value="GMA85027.1"/>
    <property type="molecule type" value="Genomic_DNA"/>
</dbReference>
<dbReference type="InterPro" id="IPR024759">
    <property type="entry name" value="UvrB_YAD/RRR_dom"/>
</dbReference>
<name>A0ABQ6JB56_9ACTN</name>
<dbReference type="InterPro" id="IPR027417">
    <property type="entry name" value="P-loop_NTPase"/>
</dbReference>